<dbReference type="HOGENOM" id="CLU_3167496_0_0_6"/>
<evidence type="ECO:0000313" key="1">
    <source>
        <dbReference type="EMBL" id="AIJ08030.1"/>
    </source>
</evidence>
<name>A0A076LHQ5_9GAMM</name>
<reference evidence="1 2" key="1">
    <citation type="journal article" date="2012" name="PLoS ONE">
        <title>Edwardsiella comparative phylogenomics reveal the new intra/inter-species taxonomic relationships, virulence evolution and niche adaptation mechanisms.</title>
        <authorList>
            <person name="Yang M."/>
            <person name="Lv Y."/>
            <person name="Xiao J."/>
            <person name="Wu H."/>
            <person name="Zheng H."/>
            <person name="Liu Q."/>
            <person name="Zhang Y."/>
            <person name="Wang Q."/>
        </authorList>
    </citation>
    <scope>NUCLEOTIDE SEQUENCE [LARGE SCALE GENOMIC DNA]</scope>
    <source>
        <strain evidence="2">080813</strain>
    </source>
</reference>
<dbReference type="KEGG" id="ete:ETEE_1581"/>
<dbReference type="EMBL" id="CP006664">
    <property type="protein sequence ID" value="AIJ08030.1"/>
    <property type="molecule type" value="Genomic_DNA"/>
</dbReference>
<dbReference type="AlphaFoldDB" id="A0A076LHQ5"/>
<proteinExistence type="predicted"/>
<accession>A0A076LHQ5</accession>
<organism evidence="1 2">
    <name type="scientific">Edwardsiella anguillarum ET080813</name>
    <dbReference type="NCBI Taxonomy" id="667120"/>
    <lineage>
        <taxon>Bacteria</taxon>
        <taxon>Pseudomonadati</taxon>
        <taxon>Pseudomonadota</taxon>
        <taxon>Gammaproteobacteria</taxon>
        <taxon>Enterobacterales</taxon>
        <taxon>Hafniaceae</taxon>
        <taxon>Edwardsiella</taxon>
    </lineage>
</organism>
<gene>
    <name evidence="1" type="ORF">ETEE_1581</name>
</gene>
<dbReference type="Proteomes" id="UP000028681">
    <property type="component" value="Chromosome"/>
</dbReference>
<sequence>MLDLPCGYPYKKWVNYITWHAPAVTGRRLQLTPVTVFSGMVIQKTTL</sequence>
<evidence type="ECO:0000313" key="2">
    <source>
        <dbReference type="Proteomes" id="UP000028681"/>
    </source>
</evidence>
<protein>
    <submittedName>
        <fullName evidence="1">Uncharacterized protein</fullName>
    </submittedName>
</protein>